<evidence type="ECO:0000313" key="1">
    <source>
        <dbReference type="EMBL" id="ENV41423.1"/>
    </source>
</evidence>
<evidence type="ECO:0000313" key="2">
    <source>
        <dbReference type="Proteomes" id="UP000013028"/>
    </source>
</evidence>
<evidence type="ECO:0008006" key="3">
    <source>
        <dbReference type="Google" id="ProtNLM"/>
    </source>
</evidence>
<sequence>MSQSNRLLKLVKATSKFPKGVRSTLWSKAFGRIVPMVGTANIRYLEVDVNHVTVRLENQKNMQNHIKGVHAAAMALLAETATGFLTGLHIPDNRILLIKSLHVDYLKVVEGGLTATATLSAEQQKYIADHEKGELVIPVTVIDDAGNEPIQCQMLWAWLPKRKKC</sequence>
<dbReference type="Gene3D" id="3.10.129.10">
    <property type="entry name" value="Hotdog Thioesterase"/>
    <property type="match status" value="1"/>
</dbReference>
<dbReference type="EMBL" id="APPP01000010">
    <property type="protein sequence ID" value="ENV41423.1"/>
    <property type="molecule type" value="Genomic_DNA"/>
</dbReference>
<gene>
    <name evidence="1" type="ORF">F958_01245</name>
</gene>
<name>A0AAV3INZ8_ACINO</name>
<dbReference type="InterPro" id="IPR029069">
    <property type="entry name" value="HotDog_dom_sf"/>
</dbReference>
<dbReference type="InterPro" id="IPR027961">
    <property type="entry name" value="DUF4442"/>
</dbReference>
<dbReference type="SUPFAM" id="SSF54637">
    <property type="entry name" value="Thioesterase/thiol ester dehydrase-isomerase"/>
    <property type="match status" value="1"/>
</dbReference>
<dbReference type="Pfam" id="PF14539">
    <property type="entry name" value="DUF4442"/>
    <property type="match status" value="1"/>
</dbReference>
<comment type="caution">
    <text evidence="1">The sequence shown here is derived from an EMBL/GenBank/DDBJ whole genome shotgun (WGS) entry which is preliminary data.</text>
</comment>
<dbReference type="RefSeq" id="WP_004885247.1">
    <property type="nucleotide sequence ID" value="NZ_KB849570.1"/>
</dbReference>
<accession>A0AAV3INZ8</accession>
<reference evidence="1 2" key="1">
    <citation type="submission" date="2013-02" db="EMBL/GenBank/DDBJ databases">
        <title>The Genome Sequence of Acinetobacter nosocomialis NIPH 386.</title>
        <authorList>
            <consortium name="The Broad Institute Genome Sequencing Platform"/>
            <consortium name="The Broad Institute Genome Sequencing Center for Infectious Disease"/>
            <person name="Cerqueira G."/>
            <person name="Feldgarden M."/>
            <person name="Courvalin P."/>
            <person name="Perichon B."/>
            <person name="Grillot-Courvalin C."/>
            <person name="Clermont D."/>
            <person name="Rocha E."/>
            <person name="Yoon E.-J."/>
            <person name="Nemec A."/>
            <person name="Walker B."/>
            <person name="Young S.K."/>
            <person name="Zeng Q."/>
            <person name="Gargeya S."/>
            <person name="Fitzgerald M."/>
            <person name="Haas B."/>
            <person name="Abouelleil A."/>
            <person name="Alvarado L."/>
            <person name="Arachchi H.M."/>
            <person name="Berlin A.M."/>
            <person name="Chapman S.B."/>
            <person name="Dewar J."/>
            <person name="Goldberg J."/>
            <person name="Griggs A."/>
            <person name="Gujja S."/>
            <person name="Hansen M."/>
            <person name="Howarth C."/>
            <person name="Imamovic A."/>
            <person name="Larimer J."/>
            <person name="McCowan C."/>
            <person name="Murphy C."/>
            <person name="Neiman D."/>
            <person name="Pearson M."/>
            <person name="Priest M."/>
            <person name="Roberts A."/>
            <person name="Saif S."/>
            <person name="Shea T."/>
            <person name="Sisk P."/>
            <person name="Sykes S."/>
            <person name="Wortman J."/>
            <person name="Nusbaum C."/>
            <person name="Birren B."/>
        </authorList>
    </citation>
    <scope>NUCLEOTIDE SEQUENCE [LARGE SCALE GENOMIC DNA]</scope>
    <source>
        <strain evidence="1 2">NIPH 386</strain>
    </source>
</reference>
<proteinExistence type="predicted"/>
<dbReference type="Proteomes" id="UP000013028">
    <property type="component" value="Unassembled WGS sequence"/>
</dbReference>
<dbReference type="AlphaFoldDB" id="A0AAV3INZ8"/>
<organism evidence="1 2">
    <name type="scientific">Acinetobacter nosocomialis NIPH 386</name>
    <dbReference type="NCBI Taxonomy" id="1217985"/>
    <lineage>
        <taxon>Bacteria</taxon>
        <taxon>Pseudomonadati</taxon>
        <taxon>Pseudomonadota</taxon>
        <taxon>Gammaproteobacteria</taxon>
        <taxon>Moraxellales</taxon>
        <taxon>Moraxellaceae</taxon>
        <taxon>Acinetobacter</taxon>
        <taxon>Acinetobacter calcoaceticus/baumannii complex</taxon>
    </lineage>
</organism>
<protein>
    <recommendedName>
        <fullName evidence="3">DUF4442 domain-containing protein</fullName>
    </recommendedName>
</protein>
<dbReference type="CDD" id="cd03443">
    <property type="entry name" value="PaaI_thioesterase"/>
    <property type="match status" value="1"/>
</dbReference>
<dbReference type="GeneID" id="92797727"/>